<evidence type="ECO:0000313" key="18">
    <source>
        <dbReference type="EMBL" id="ALX03490.1"/>
    </source>
</evidence>
<dbReference type="InterPro" id="IPR036950">
    <property type="entry name" value="PBP_transglycosylase"/>
</dbReference>
<feature type="compositionally biased region" description="Gly residues" evidence="14">
    <location>
        <begin position="693"/>
        <end position="713"/>
    </location>
</feature>
<evidence type="ECO:0000256" key="2">
    <source>
        <dbReference type="ARBA" id="ARBA00007739"/>
    </source>
</evidence>
<keyword evidence="9" id="KW-0573">Peptidoglycan synthesis</keyword>
<gene>
    <name evidence="18" type="ORF">AERYTH_01660</name>
</gene>
<evidence type="ECO:0000256" key="15">
    <source>
        <dbReference type="SAM" id="SignalP"/>
    </source>
</evidence>
<dbReference type="GO" id="GO:0008658">
    <property type="term" value="F:penicillin binding"/>
    <property type="evidence" value="ECO:0007669"/>
    <property type="project" value="InterPro"/>
</dbReference>
<evidence type="ECO:0000256" key="8">
    <source>
        <dbReference type="ARBA" id="ARBA00022960"/>
    </source>
</evidence>
<dbReference type="Gene3D" id="3.40.710.10">
    <property type="entry name" value="DD-peptidase/beta-lactamase superfamily"/>
    <property type="match status" value="1"/>
</dbReference>
<dbReference type="SUPFAM" id="SSF53955">
    <property type="entry name" value="Lysozyme-like"/>
    <property type="match status" value="1"/>
</dbReference>
<keyword evidence="7" id="KW-0378">Hydrolase</keyword>
<keyword evidence="6" id="KW-0808">Transferase</keyword>
<feature type="chain" id="PRO_5038509702" evidence="15">
    <location>
        <begin position="28"/>
        <end position="713"/>
    </location>
</feature>
<reference evidence="18 19" key="1">
    <citation type="journal article" date="1991" name="Int. J. Syst. Bacteriol.">
        <title>Description of the erythromycin-producing bacterium Arthrobacter sp. strain NRRL B-3381 as Aeromicrobium erythreum gen. nov., sp. nov.</title>
        <authorList>
            <person name="Miller E.S."/>
            <person name="Woese C.R."/>
            <person name="Brenner S."/>
        </authorList>
    </citation>
    <scope>NUCLEOTIDE SEQUENCE [LARGE SCALE GENOMIC DNA]</scope>
    <source>
        <strain evidence="18 19">AR18</strain>
    </source>
</reference>
<keyword evidence="11" id="KW-0961">Cell wall biogenesis/degradation</keyword>
<dbReference type="InterPro" id="IPR001460">
    <property type="entry name" value="PCN-bd_Tpept"/>
</dbReference>
<dbReference type="InterPro" id="IPR023346">
    <property type="entry name" value="Lysozyme-like_dom_sf"/>
</dbReference>
<dbReference type="Pfam" id="PF00912">
    <property type="entry name" value="Transgly"/>
    <property type="match status" value="1"/>
</dbReference>
<feature type="signal peptide" evidence="15">
    <location>
        <begin position="1"/>
        <end position="27"/>
    </location>
</feature>
<protein>
    <submittedName>
        <fullName evidence="18">Uncharacterized protein</fullName>
    </submittedName>
</protein>
<dbReference type="GO" id="GO:0009252">
    <property type="term" value="P:peptidoglycan biosynthetic process"/>
    <property type="evidence" value="ECO:0007669"/>
    <property type="project" value="UniProtKB-KW"/>
</dbReference>
<proteinExistence type="inferred from homology"/>
<comment type="similarity">
    <text evidence="2">In the N-terminal section; belongs to the glycosyltransferase 51 family.</text>
</comment>
<name>A0A0U4D5J9_9ACTN</name>
<organism evidence="18 19">
    <name type="scientific">Aeromicrobium erythreum</name>
    <dbReference type="NCBI Taxonomy" id="2041"/>
    <lineage>
        <taxon>Bacteria</taxon>
        <taxon>Bacillati</taxon>
        <taxon>Actinomycetota</taxon>
        <taxon>Actinomycetes</taxon>
        <taxon>Propionibacteriales</taxon>
        <taxon>Nocardioidaceae</taxon>
        <taxon>Aeromicrobium</taxon>
    </lineage>
</organism>
<evidence type="ECO:0000259" key="17">
    <source>
        <dbReference type="Pfam" id="PF00912"/>
    </source>
</evidence>
<dbReference type="GO" id="GO:0008955">
    <property type="term" value="F:peptidoglycan glycosyltransferase activity"/>
    <property type="evidence" value="ECO:0007669"/>
    <property type="project" value="UniProtKB-EC"/>
</dbReference>
<dbReference type="InterPro" id="IPR012338">
    <property type="entry name" value="Beta-lactam/transpept-like"/>
</dbReference>
<evidence type="ECO:0000256" key="14">
    <source>
        <dbReference type="SAM" id="MobiDB-lite"/>
    </source>
</evidence>
<dbReference type="PATRIC" id="fig|2041.4.peg.349"/>
<evidence type="ECO:0000256" key="4">
    <source>
        <dbReference type="ARBA" id="ARBA00022670"/>
    </source>
</evidence>
<dbReference type="Proteomes" id="UP000067689">
    <property type="component" value="Chromosome"/>
</dbReference>
<dbReference type="FunFam" id="1.10.3810.10:FF:000001">
    <property type="entry name" value="Penicillin-binding protein 1A"/>
    <property type="match status" value="1"/>
</dbReference>
<evidence type="ECO:0000256" key="10">
    <source>
        <dbReference type="ARBA" id="ARBA00023268"/>
    </source>
</evidence>
<dbReference type="InterPro" id="IPR050396">
    <property type="entry name" value="Glycosyltr_51/Transpeptidase"/>
</dbReference>
<evidence type="ECO:0000256" key="9">
    <source>
        <dbReference type="ARBA" id="ARBA00022984"/>
    </source>
</evidence>
<evidence type="ECO:0000256" key="1">
    <source>
        <dbReference type="ARBA" id="ARBA00007090"/>
    </source>
</evidence>
<keyword evidence="19" id="KW-1185">Reference proteome</keyword>
<dbReference type="Gene3D" id="1.10.3810.10">
    <property type="entry name" value="Biosynthetic peptidoglycan transglycosylase-like"/>
    <property type="match status" value="1"/>
</dbReference>
<keyword evidence="8" id="KW-0133">Cell shape</keyword>
<keyword evidence="10" id="KW-0511">Multifunctional enzyme</keyword>
<dbReference type="PANTHER" id="PTHR32282:SF33">
    <property type="entry name" value="PEPTIDOGLYCAN GLYCOSYLTRANSFERASE"/>
    <property type="match status" value="1"/>
</dbReference>
<dbReference type="KEGG" id="aer:AERYTH_01660"/>
<feature type="compositionally biased region" description="Low complexity" evidence="14">
    <location>
        <begin position="659"/>
        <end position="677"/>
    </location>
</feature>
<comment type="catalytic activity">
    <reaction evidence="13">
        <text>[GlcNAc-(1-&gt;4)-Mur2Ac(oyl-L-Ala-gamma-D-Glu-L-Lys-D-Ala-D-Ala)](n)-di-trans,octa-cis-undecaprenyl diphosphate + beta-D-GlcNAc-(1-&gt;4)-Mur2Ac(oyl-L-Ala-gamma-D-Glu-L-Lys-D-Ala-D-Ala)-di-trans,octa-cis-undecaprenyl diphosphate = [GlcNAc-(1-&gt;4)-Mur2Ac(oyl-L-Ala-gamma-D-Glu-L-Lys-D-Ala-D-Ala)](n+1)-di-trans,octa-cis-undecaprenyl diphosphate + di-trans,octa-cis-undecaprenyl diphosphate + H(+)</text>
        <dbReference type="Rhea" id="RHEA:23708"/>
        <dbReference type="Rhea" id="RHEA-COMP:9602"/>
        <dbReference type="Rhea" id="RHEA-COMP:9603"/>
        <dbReference type="ChEBI" id="CHEBI:15378"/>
        <dbReference type="ChEBI" id="CHEBI:58405"/>
        <dbReference type="ChEBI" id="CHEBI:60033"/>
        <dbReference type="ChEBI" id="CHEBI:78435"/>
        <dbReference type="EC" id="2.4.99.28"/>
    </reaction>
</comment>
<dbReference type="AlphaFoldDB" id="A0A0U4D5J9"/>
<evidence type="ECO:0000256" key="11">
    <source>
        <dbReference type="ARBA" id="ARBA00023316"/>
    </source>
</evidence>
<evidence type="ECO:0000256" key="5">
    <source>
        <dbReference type="ARBA" id="ARBA00022676"/>
    </source>
</evidence>
<dbReference type="PANTHER" id="PTHR32282">
    <property type="entry name" value="BINDING PROTEIN TRANSPEPTIDASE, PUTATIVE-RELATED"/>
    <property type="match status" value="1"/>
</dbReference>
<evidence type="ECO:0000256" key="7">
    <source>
        <dbReference type="ARBA" id="ARBA00022801"/>
    </source>
</evidence>
<comment type="similarity">
    <text evidence="1">In the C-terminal section; belongs to the transpeptidase family.</text>
</comment>
<evidence type="ECO:0000256" key="13">
    <source>
        <dbReference type="ARBA" id="ARBA00049902"/>
    </source>
</evidence>
<dbReference type="GO" id="GO:0009002">
    <property type="term" value="F:serine-type D-Ala-D-Ala carboxypeptidase activity"/>
    <property type="evidence" value="ECO:0007669"/>
    <property type="project" value="UniProtKB-EC"/>
</dbReference>
<dbReference type="GO" id="GO:0008360">
    <property type="term" value="P:regulation of cell shape"/>
    <property type="evidence" value="ECO:0007669"/>
    <property type="project" value="UniProtKB-KW"/>
</dbReference>
<accession>A0A0U4D5J9</accession>
<feature type="domain" description="Penicillin-binding protein transpeptidase" evidence="16">
    <location>
        <begin position="340"/>
        <end position="643"/>
    </location>
</feature>
<keyword evidence="5" id="KW-0328">Glycosyltransferase</keyword>
<dbReference type="SUPFAM" id="SSF56601">
    <property type="entry name" value="beta-lactamase/transpeptidase-like"/>
    <property type="match status" value="1"/>
</dbReference>
<dbReference type="Pfam" id="PF00905">
    <property type="entry name" value="Transpeptidase"/>
    <property type="match status" value="1"/>
</dbReference>
<evidence type="ECO:0000259" key="16">
    <source>
        <dbReference type="Pfam" id="PF00905"/>
    </source>
</evidence>
<feature type="domain" description="Glycosyl transferase family 51" evidence="17">
    <location>
        <begin position="57"/>
        <end position="241"/>
    </location>
</feature>
<dbReference type="EMBL" id="CP011502">
    <property type="protein sequence ID" value="ALX03490.1"/>
    <property type="molecule type" value="Genomic_DNA"/>
</dbReference>
<keyword evidence="15" id="KW-0732">Signal</keyword>
<evidence type="ECO:0000313" key="19">
    <source>
        <dbReference type="Proteomes" id="UP000067689"/>
    </source>
</evidence>
<sequence>MIVLAVAAGVLSAAVVIPGTAFFAATANDVTRDVVDLPLELDDAPNPQTTRLYAADGSLLAYFYEENRQDVPLDSIAKTMQEAIVSIEDNRFYEHGALDLKGTLRALVNNASDGQTQGGSTITQQLVKLSLVQQATTREQIKAATEKSTARKVRELKLAIKYEEEHSKKDILERYLNIAYFGDSAYGINAAAYHYFSVPPEKLSVKQAATLAGLVKNPEQFNPRIYPERALQRRNTVIQVMATQGKISQAEADKLIASPLDLKLTRFPNGCVESVAAFSCDYIRQYLLEDEALGKTVDERRTLLEKGGLTIKSTIDVRMQKAINAAVTKRVGARDRAVGSMALVEPGTGNVRGVAQSRPMGRDEKRGQTFLNFSVPTEFGQSSGFQGGSTFKMFTTVAALKSGIPVGKTYNSPQSMTMPAGTYFDCQGRGVGAWPLKNSTGQGTFNMYTGLRRSVNTYFSQLERDAGLCNTVKAARDMGIKVPERDVVGPFTLGSTYVSTLEMAAAYATAASGGTYCTPRPVDEILSANGEVLKKYPDSCKRVMSREVAAQVNDILRGVQQPGGFGFQNGTALNIDSAAKTGTTNSAQSVWYVGYTPTLSAAAMISGVNSADNPASLVGVTLNGVPVNFSQAGGSSLSGPMWKDAMGVIQTYLPARTFDAPPQRQPAAAPPAAATGGTQRGGDQPRDAQPRGGNRGGGDQARGGGNGGDRPGR</sequence>
<dbReference type="GO" id="GO:0071555">
    <property type="term" value="P:cell wall organization"/>
    <property type="evidence" value="ECO:0007669"/>
    <property type="project" value="UniProtKB-KW"/>
</dbReference>
<comment type="catalytic activity">
    <reaction evidence="12">
        <text>Preferential cleavage: (Ac)2-L-Lys-D-Ala-|-D-Ala. Also transpeptidation of peptidyl-alanyl moieties that are N-acyl substituents of D-alanine.</text>
        <dbReference type="EC" id="3.4.16.4"/>
    </reaction>
</comment>
<dbReference type="InterPro" id="IPR001264">
    <property type="entry name" value="Glyco_trans_51"/>
</dbReference>
<keyword evidence="3" id="KW-0121">Carboxypeptidase</keyword>
<feature type="region of interest" description="Disordered" evidence="14">
    <location>
        <begin position="658"/>
        <end position="713"/>
    </location>
</feature>
<dbReference type="GO" id="GO:0006508">
    <property type="term" value="P:proteolysis"/>
    <property type="evidence" value="ECO:0007669"/>
    <property type="project" value="UniProtKB-KW"/>
</dbReference>
<evidence type="ECO:0000256" key="6">
    <source>
        <dbReference type="ARBA" id="ARBA00022679"/>
    </source>
</evidence>
<evidence type="ECO:0000256" key="12">
    <source>
        <dbReference type="ARBA" id="ARBA00034000"/>
    </source>
</evidence>
<dbReference type="STRING" id="2041.AERYTH_01660"/>
<keyword evidence="4" id="KW-0645">Protease</keyword>
<evidence type="ECO:0000256" key="3">
    <source>
        <dbReference type="ARBA" id="ARBA00022645"/>
    </source>
</evidence>
<dbReference type="GO" id="GO:0030288">
    <property type="term" value="C:outer membrane-bounded periplasmic space"/>
    <property type="evidence" value="ECO:0007669"/>
    <property type="project" value="TreeGrafter"/>
</dbReference>